<dbReference type="PRINTS" id="PR00722">
    <property type="entry name" value="CHYMOTRYPSIN"/>
</dbReference>
<dbReference type="PROSITE" id="PS00135">
    <property type="entry name" value="TRYPSIN_SER"/>
    <property type="match status" value="1"/>
</dbReference>
<dbReference type="InterPro" id="IPR001254">
    <property type="entry name" value="Trypsin_dom"/>
</dbReference>
<gene>
    <name evidence="4" type="primary">LOC115651333</name>
</gene>
<dbReference type="GeneTree" id="ENSGT00940000155138"/>
<dbReference type="Proteomes" id="UP000694390">
    <property type="component" value="Unassembled WGS sequence"/>
</dbReference>
<accession>A0A8C4Y6K9</accession>
<dbReference type="FunFam" id="2.40.10.10:FF:000039">
    <property type="entry name" value="Brain-specific serine protease 4"/>
    <property type="match status" value="1"/>
</dbReference>
<organism evidence="4 5">
    <name type="scientific">Gopherus evgoodei</name>
    <name type="common">Goodes thornscrub tortoise</name>
    <dbReference type="NCBI Taxonomy" id="1825980"/>
    <lineage>
        <taxon>Eukaryota</taxon>
        <taxon>Metazoa</taxon>
        <taxon>Chordata</taxon>
        <taxon>Craniata</taxon>
        <taxon>Vertebrata</taxon>
        <taxon>Euteleostomi</taxon>
        <taxon>Archelosauria</taxon>
        <taxon>Testudinata</taxon>
        <taxon>Testudines</taxon>
        <taxon>Cryptodira</taxon>
        <taxon>Durocryptodira</taxon>
        <taxon>Testudinoidea</taxon>
        <taxon>Testudinidae</taxon>
        <taxon>Gopherus</taxon>
    </lineage>
</organism>
<sequence>MGEGQGRPWGKRGQEGLCEEKFLGSACGNRVCACGCSAAPCWRGLGRVQFSLLTHPFLSLPGAAEFQSSKKSGQFLSPALGGEWGLVVRAEGLGARTLGFSPWLWGGVGAGGLEQGGLGARTPGFSPQLWEEGGGWEPGLLGSISGSERGVGAGGSEEGGRIVGGQDAENGAWPWQASIRYKGVHICGGSLITGEWVVSAAHCFSLLPLTGYSVSLGKFQLNIQNANTFTSAVSQVIIHSDYNPSSFASDIALVRLCTPVLYTAYILPICLPDRNDSIANGTLCWVTGWGDIRTGGKTPGGLPAPRTLQEVQVSLIDVETCNDLYSKPITGSPGSRPIKDGMVCAGYPEGGKDSCQGDSGGPLVCSQAGSWFLIGIVSWGDGCALPYRPGVYTQVSAYSDWIQQQLPSVESGVVNVTIRSHPNTSYTPVPTLLLLGTLLHGGHI</sequence>
<reference evidence="4" key="2">
    <citation type="submission" date="2025-09" db="UniProtKB">
        <authorList>
            <consortium name="Ensembl"/>
        </authorList>
    </citation>
    <scope>IDENTIFICATION</scope>
</reference>
<dbReference type="PROSITE" id="PS50240">
    <property type="entry name" value="TRYPSIN_DOM"/>
    <property type="match status" value="1"/>
</dbReference>
<dbReference type="PANTHER" id="PTHR24253">
    <property type="entry name" value="TRANSMEMBRANE PROTEASE SERINE"/>
    <property type="match status" value="1"/>
</dbReference>
<dbReference type="GO" id="GO:0006508">
    <property type="term" value="P:proteolysis"/>
    <property type="evidence" value="ECO:0007669"/>
    <property type="project" value="UniProtKB-KW"/>
</dbReference>
<dbReference type="GO" id="GO:0004252">
    <property type="term" value="F:serine-type endopeptidase activity"/>
    <property type="evidence" value="ECO:0007669"/>
    <property type="project" value="InterPro"/>
</dbReference>
<dbReference type="Gene3D" id="2.40.10.10">
    <property type="entry name" value="Trypsin-like serine proteases"/>
    <property type="match status" value="1"/>
</dbReference>
<dbReference type="InterPro" id="IPR009003">
    <property type="entry name" value="Peptidase_S1_PA"/>
</dbReference>
<evidence type="ECO:0000313" key="5">
    <source>
        <dbReference type="Proteomes" id="UP000694390"/>
    </source>
</evidence>
<keyword evidence="1" id="KW-1015">Disulfide bond</keyword>
<proteinExistence type="predicted"/>
<keyword evidence="2" id="KW-0645">Protease</keyword>
<dbReference type="SUPFAM" id="SSF50494">
    <property type="entry name" value="Trypsin-like serine proteases"/>
    <property type="match status" value="1"/>
</dbReference>
<keyword evidence="5" id="KW-1185">Reference proteome</keyword>
<feature type="domain" description="Peptidase S1" evidence="3">
    <location>
        <begin position="162"/>
        <end position="407"/>
    </location>
</feature>
<evidence type="ECO:0000313" key="4">
    <source>
        <dbReference type="Ensembl" id="ENSGEVP00005020867.1"/>
    </source>
</evidence>
<dbReference type="Ensembl" id="ENSGEVT00005021916.1">
    <property type="protein sequence ID" value="ENSGEVP00005020867.1"/>
    <property type="gene ID" value="ENSGEVG00005014719.1"/>
</dbReference>
<dbReference type="SMART" id="SM00020">
    <property type="entry name" value="Tryp_SPc"/>
    <property type="match status" value="1"/>
</dbReference>
<dbReference type="PROSITE" id="PS00134">
    <property type="entry name" value="TRYPSIN_HIS"/>
    <property type="match status" value="1"/>
</dbReference>
<dbReference type="InterPro" id="IPR018114">
    <property type="entry name" value="TRYPSIN_HIS"/>
</dbReference>
<dbReference type="InterPro" id="IPR033116">
    <property type="entry name" value="TRYPSIN_SER"/>
</dbReference>
<dbReference type="PANTHER" id="PTHR24253:SF153">
    <property type="entry name" value="SERINE PROTEASE HEPSIN"/>
    <property type="match status" value="1"/>
</dbReference>
<dbReference type="AlphaFoldDB" id="A0A8C4Y6K9"/>
<dbReference type="InterPro" id="IPR001314">
    <property type="entry name" value="Peptidase_S1A"/>
</dbReference>
<dbReference type="OrthoDB" id="93664at2759"/>
<evidence type="ECO:0000259" key="3">
    <source>
        <dbReference type="PROSITE" id="PS50240"/>
    </source>
</evidence>
<reference evidence="4" key="1">
    <citation type="submission" date="2025-08" db="UniProtKB">
        <authorList>
            <consortium name="Ensembl"/>
        </authorList>
    </citation>
    <scope>IDENTIFICATION</scope>
</reference>
<evidence type="ECO:0000256" key="1">
    <source>
        <dbReference type="ARBA" id="ARBA00023157"/>
    </source>
</evidence>
<dbReference type="CDD" id="cd00190">
    <property type="entry name" value="Tryp_SPc"/>
    <property type="match status" value="1"/>
</dbReference>
<dbReference type="InterPro" id="IPR043504">
    <property type="entry name" value="Peptidase_S1_PA_chymotrypsin"/>
</dbReference>
<name>A0A8C4Y6K9_9SAUR</name>
<evidence type="ECO:0000256" key="2">
    <source>
        <dbReference type="RuleBase" id="RU363034"/>
    </source>
</evidence>
<dbReference type="Pfam" id="PF00089">
    <property type="entry name" value="Trypsin"/>
    <property type="match status" value="1"/>
</dbReference>
<keyword evidence="2" id="KW-0378">Hydrolase</keyword>
<protein>
    <submittedName>
        <fullName evidence="4">Serine protease 21</fullName>
    </submittedName>
</protein>
<keyword evidence="2" id="KW-0720">Serine protease</keyword>